<reference evidence="3" key="1">
    <citation type="submission" date="2010-12" db="EMBL/GenBank/DDBJ databases">
        <title>Complete sequence of Desulfovibrio aespoeensis Aspo-2.</title>
        <authorList>
            <consortium name="US DOE Joint Genome Institute"/>
            <person name="Lucas S."/>
            <person name="Copeland A."/>
            <person name="Lapidus A."/>
            <person name="Cheng J.-F."/>
            <person name="Goodwin L."/>
            <person name="Pitluck S."/>
            <person name="Chertkov O."/>
            <person name="Misra M."/>
            <person name="Detter J.C."/>
            <person name="Han C."/>
            <person name="Tapia R."/>
            <person name="Land M."/>
            <person name="Hauser L."/>
            <person name="Kyrpides N."/>
            <person name="Ivanova N."/>
            <person name="Ovchinnikova G."/>
            <person name="Pedersen K."/>
            <person name="Jagevall S."/>
            <person name="Hazen T."/>
            <person name="Woyke T."/>
        </authorList>
    </citation>
    <scope>NUCLEOTIDE SEQUENCE [LARGE SCALE GENOMIC DNA]</scope>
    <source>
        <strain evidence="3">ATCC 700646 / DSM 10631 / Aspo-2</strain>
    </source>
</reference>
<name>E6VR67_PSEA9</name>
<protein>
    <submittedName>
        <fullName evidence="2">Uncharacterized protein</fullName>
    </submittedName>
</protein>
<feature type="transmembrane region" description="Helical" evidence="1">
    <location>
        <begin position="6"/>
        <end position="24"/>
    </location>
</feature>
<dbReference type="RefSeq" id="WP_013516052.1">
    <property type="nucleotide sequence ID" value="NC_014844.1"/>
</dbReference>
<feature type="transmembrane region" description="Helical" evidence="1">
    <location>
        <begin position="36"/>
        <end position="56"/>
    </location>
</feature>
<accession>E6VR67</accession>
<evidence type="ECO:0000256" key="1">
    <source>
        <dbReference type="SAM" id="Phobius"/>
    </source>
</evidence>
<evidence type="ECO:0000313" key="2">
    <source>
        <dbReference type="EMBL" id="ADU64151.1"/>
    </source>
</evidence>
<keyword evidence="1" id="KW-1133">Transmembrane helix</keyword>
<dbReference type="KEGG" id="das:Daes_3159"/>
<sequence length="58" mass="6321">MGILFKIIVILGLVFLIAGLFTRGKAERAARRNRTTNVLLGVLITMLALSIVIGLVNR</sequence>
<reference evidence="2 3" key="2">
    <citation type="journal article" date="2014" name="Genome Announc.">
        <title>Complete Genome Sequence of the Subsurface, Mesophilic Sulfate-Reducing Bacterium Desulfovibrio aespoeensis Aspo-2.</title>
        <authorList>
            <person name="Pedersen K."/>
            <person name="Bengtsson A."/>
            <person name="Edlund J."/>
            <person name="Rabe L."/>
            <person name="Hazen T."/>
            <person name="Chakraborty R."/>
            <person name="Goodwin L."/>
            <person name="Shapiro N."/>
        </authorList>
    </citation>
    <scope>NUCLEOTIDE SEQUENCE [LARGE SCALE GENOMIC DNA]</scope>
    <source>
        <strain evidence="3">ATCC 700646 / DSM 10631 / Aspo-2</strain>
    </source>
</reference>
<organism evidence="2 3">
    <name type="scientific">Pseudodesulfovibrio aespoeensis (strain ATCC 700646 / DSM 10631 / Aspo-2)</name>
    <name type="common">Desulfovibrio aespoeensis</name>
    <dbReference type="NCBI Taxonomy" id="643562"/>
    <lineage>
        <taxon>Bacteria</taxon>
        <taxon>Pseudomonadati</taxon>
        <taxon>Thermodesulfobacteriota</taxon>
        <taxon>Desulfovibrionia</taxon>
        <taxon>Desulfovibrionales</taxon>
        <taxon>Desulfovibrionaceae</taxon>
    </lineage>
</organism>
<keyword evidence="1" id="KW-0812">Transmembrane</keyword>
<dbReference type="HOGENOM" id="CLU_2971966_0_0_7"/>
<gene>
    <name evidence="2" type="ordered locus">Daes_3159</name>
</gene>
<dbReference type="AlphaFoldDB" id="E6VR67"/>
<keyword evidence="1" id="KW-0472">Membrane</keyword>
<dbReference type="STRING" id="643562.Daes_3159"/>
<keyword evidence="3" id="KW-1185">Reference proteome</keyword>
<evidence type="ECO:0000313" key="3">
    <source>
        <dbReference type="Proteomes" id="UP000002191"/>
    </source>
</evidence>
<dbReference type="eggNOG" id="ENOG50318H0">
    <property type="taxonomic scope" value="Bacteria"/>
</dbReference>
<dbReference type="Proteomes" id="UP000002191">
    <property type="component" value="Chromosome"/>
</dbReference>
<proteinExistence type="predicted"/>
<dbReference type="EMBL" id="CP002431">
    <property type="protein sequence ID" value="ADU64151.1"/>
    <property type="molecule type" value="Genomic_DNA"/>
</dbReference>